<dbReference type="Gene3D" id="3.60.150.10">
    <property type="entry name" value="Chorismate synthase AroC"/>
    <property type="match status" value="1"/>
</dbReference>
<dbReference type="AlphaFoldDB" id="A0A2T0JZD7"/>
<keyword evidence="2" id="KW-1185">Reference proteome</keyword>
<reference evidence="1 2" key="1">
    <citation type="submission" date="2018-03" db="EMBL/GenBank/DDBJ databases">
        <title>Genomic Encyclopedia of Archaeal and Bacterial Type Strains, Phase II (KMG-II): from individual species to whole genera.</title>
        <authorList>
            <person name="Goeker M."/>
        </authorList>
    </citation>
    <scope>NUCLEOTIDE SEQUENCE [LARGE SCALE GENOMIC DNA]</scope>
    <source>
        <strain evidence="1 2">DSM 43146</strain>
    </source>
</reference>
<gene>
    <name evidence="1" type="ORF">CLV67_12267</name>
</gene>
<protein>
    <submittedName>
        <fullName evidence="1">Uncharacterized protein</fullName>
    </submittedName>
</protein>
<proteinExistence type="predicted"/>
<evidence type="ECO:0000313" key="1">
    <source>
        <dbReference type="EMBL" id="PRX15827.1"/>
    </source>
</evidence>
<organism evidence="1 2">
    <name type="scientific">Actinoplanes italicus</name>
    <dbReference type="NCBI Taxonomy" id="113567"/>
    <lineage>
        <taxon>Bacteria</taxon>
        <taxon>Bacillati</taxon>
        <taxon>Actinomycetota</taxon>
        <taxon>Actinomycetes</taxon>
        <taxon>Micromonosporales</taxon>
        <taxon>Micromonosporaceae</taxon>
        <taxon>Actinoplanes</taxon>
    </lineage>
</organism>
<dbReference type="EMBL" id="PVMZ01000022">
    <property type="protein sequence ID" value="PRX15827.1"/>
    <property type="molecule type" value="Genomic_DNA"/>
</dbReference>
<dbReference type="InterPro" id="IPR035904">
    <property type="entry name" value="Chorismate_synth_AroC_sf"/>
</dbReference>
<comment type="caution">
    <text evidence="1">The sequence shown here is derived from an EMBL/GenBank/DDBJ whole genome shotgun (WGS) entry which is preliminary data.</text>
</comment>
<evidence type="ECO:0000313" key="2">
    <source>
        <dbReference type="Proteomes" id="UP000239415"/>
    </source>
</evidence>
<sequence length="80" mass="8093">MAVGTVAKARLRQAVGVEIVSHVVEVGILVQARDEAGDTDGAEELCRQATGTPYVRNDPVRCLKMAGGVGDLGSAAGTAG</sequence>
<name>A0A2T0JZD7_9ACTN</name>
<dbReference type="Proteomes" id="UP000239415">
    <property type="component" value="Unassembled WGS sequence"/>
</dbReference>
<accession>A0A2T0JZD7</accession>